<sequence length="73" mass="8430">MAVPSLVDAVYCEFRILRSSLQEAARRAWTSGHRRRSCTKRRGTWQKQSMISDSKSFEQAQIDDKNSTPNIIQ</sequence>
<protein>
    <submittedName>
        <fullName evidence="3">Uncharacterized protein</fullName>
    </submittedName>
</protein>
<feature type="region of interest" description="Disordered" evidence="1">
    <location>
        <begin position="35"/>
        <end position="73"/>
    </location>
</feature>
<reference evidence="3" key="1">
    <citation type="submission" date="2022-11" db="UniProtKB">
        <authorList>
            <consortium name="WormBaseParasite"/>
        </authorList>
    </citation>
    <scope>IDENTIFICATION</scope>
</reference>
<dbReference type="AlphaFoldDB" id="A0A915JA58"/>
<evidence type="ECO:0000313" key="3">
    <source>
        <dbReference type="WBParaSite" id="nRc.2.0.1.t23032-RA"/>
    </source>
</evidence>
<proteinExistence type="predicted"/>
<evidence type="ECO:0000256" key="1">
    <source>
        <dbReference type="SAM" id="MobiDB-lite"/>
    </source>
</evidence>
<accession>A0A915JA58</accession>
<keyword evidence="2" id="KW-1185">Reference proteome</keyword>
<feature type="compositionally biased region" description="Basic residues" evidence="1">
    <location>
        <begin position="35"/>
        <end position="44"/>
    </location>
</feature>
<dbReference type="Proteomes" id="UP000887565">
    <property type="component" value="Unplaced"/>
</dbReference>
<feature type="compositionally biased region" description="Polar residues" evidence="1">
    <location>
        <begin position="45"/>
        <end position="59"/>
    </location>
</feature>
<name>A0A915JA58_ROMCU</name>
<evidence type="ECO:0000313" key="2">
    <source>
        <dbReference type="Proteomes" id="UP000887565"/>
    </source>
</evidence>
<organism evidence="2 3">
    <name type="scientific">Romanomermis culicivorax</name>
    <name type="common">Nematode worm</name>
    <dbReference type="NCBI Taxonomy" id="13658"/>
    <lineage>
        <taxon>Eukaryota</taxon>
        <taxon>Metazoa</taxon>
        <taxon>Ecdysozoa</taxon>
        <taxon>Nematoda</taxon>
        <taxon>Enoplea</taxon>
        <taxon>Dorylaimia</taxon>
        <taxon>Mermithida</taxon>
        <taxon>Mermithoidea</taxon>
        <taxon>Mermithidae</taxon>
        <taxon>Romanomermis</taxon>
    </lineage>
</organism>
<dbReference type="WBParaSite" id="nRc.2.0.1.t23032-RA">
    <property type="protein sequence ID" value="nRc.2.0.1.t23032-RA"/>
    <property type="gene ID" value="nRc.2.0.1.g23032"/>
</dbReference>